<dbReference type="SUPFAM" id="SSF117143">
    <property type="entry name" value="Flagellar hook protein flgE"/>
    <property type="match status" value="1"/>
</dbReference>
<comment type="caution">
    <text evidence="10">The sequence shown here is derived from an EMBL/GenBank/DDBJ whole genome shotgun (WGS) entry which is preliminary data.</text>
</comment>
<dbReference type="Gene3D" id="2.60.98.20">
    <property type="entry name" value="Flagellar hook protein FlgE"/>
    <property type="match status" value="1"/>
</dbReference>
<dbReference type="InterPro" id="IPR019776">
    <property type="entry name" value="Flagellar_basal_body_rod_CS"/>
</dbReference>
<evidence type="ECO:0000259" key="9">
    <source>
        <dbReference type="Pfam" id="PF22692"/>
    </source>
</evidence>
<dbReference type="Pfam" id="PF22692">
    <property type="entry name" value="LlgE_F_G_D1"/>
    <property type="match status" value="1"/>
</dbReference>
<feature type="domain" description="Flagellar basal-body/hook protein C-terminal" evidence="7">
    <location>
        <begin position="373"/>
        <end position="417"/>
    </location>
</feature>
<dbReference type="NCBIfam" id="TIGR03506">
    <property type="entry name" value="FlgEFG_subfam"/>
    <property type="match status" value="1"/>
</dbReference>
<keyword evidence="10" id="KW-0969">Cilium</keyword>
<gene>
    <name evidence="10" type="primary">flgE</name>
    <name evidence="10" type="ORF">ACFFIT_10140</name>
</gene>
<keyword evidence="4 5" id="KW-0975">Bacterial flagellum</keyword>
<dbReference type="EMBL" id="JBHLXE010000100">
    <property type="protein sequence ID" value="MFC0180435.1"/>
    <property type="molecule type" value="Genomic_DNA"/>
</dbReference>
<dbReference type="PANTHER" id="PTHR30435:SF1">
    <property type="entry name" value="FLAGELLAR HOOK PROTEIN FLGE"/>
    <property type="match status" value="1"/>
</dbReference>
<evidence type="ECO:0000256" key="1">
    <source>
        <dbReference type="ARBA" id="ARBA00004117"/>
    </source>
</evidence>
<reference evidence="10 11" key="1">
    <citation type="submission" date="2024-09" db="EMBL/GenBank/DDBJ databases">
        <authorList>
            <person name="Sun Q."/>
            <person name="Mori K."/>
        </authorList>
    </citation>
    <scope>NUCLEOTIDE SEQUENCE [LARGE SCALE GENOMIC DNA]</scope>
    <source>
        <strain evidence="10 11">CCM 8545</strain>
    </source>
</reference>
<sequence>MSFSQALSGLKAASKNLSVIGNNIANSATYGFKTGTMAFADMFAGSKVGVGVRISNVVQNFNDGPTITTDRGLDVAISGNGFFRLEAENGTIFYARNGQFLLQPDRTITSMEGFKLTGYPVDNGVIQQGANPVPITIPEGILGAKQTTQGFMQVNLSSTSPVITAPFEPSKPDTYSWVTSTTVFDSLGNAHNMNLYFVKTADNSWEMYYQDGSVANSPVVPDPTPTVPPAPPAAGIPITFDTNGNITSINGSTPPDFTFDITTEPLNGAPSFTFSLDFAKSTQQNLSANSVSNNFQDGYAPGEFVGFQINDDGTIEGLYSNQQRQLLGQIILASFANPEGLQPEGNNVWSETRSSGQSRVGIANTGSLGLLVSGALESSNVDQGQELVNMIVAQRNYQANAQTIKTQDQILGTLVNLR</sequence>
<comment type="similarity">
    <text evidence="2 5">Belongs to the flagella basal body rod proteins family.</text>
</comment>
<dbReference type="InterPro" id="IPR053967">
    <property type="entry name" value="LlgE_F_G-like_D1"/>
</dbReference>
<dbReference type="PANTHER" id="PTHR30435">
    <property type="entry name" value="FLAGELLAR PROTEIN"/>
    <property type="match status" value="1"/>
</dbReference>
<feature type="domain" description="Flagellar basal body rod protein N-terminal" evidence="6">
    <location>
        <begin position="6"/>
        <end position="33"/>
    </location>
</feature>
<evidence type="ECO:0000313" key="11">
    <source>
        <dbReference type="Proteomes" id="UP001589758"/>
    </source>
</evidence>
<dbReference type="Proteomes" id="UP001589758">
    <property type="component" value="Unassembled WGS sequence"/>
</dbReference>
<comment type="subcellular location">
    <subcellularLocation>
        <location evidence="1 5">Bacterial flagellum basal body</location>
    </subcellularLocation>
</comment>
<dbReference type="Pfam" id="PF06429">
    <property type="entry name" value="Flg_bbr_C"/>
    <property type="match status" value="1"/>
</dbReference>
<dbReference type="InterPro" id="IPR001444">
    <property type="entry name" value="Flag_bb_rod_N"/>
</dbReference>
<dbReference type="NCBIfam" id="NF004238">
    <property type="entry name" value="PRK05682.1-1"/>
    <property type="match status" value="1"/>
</dbReference>
<proteinExistence type="inferred from homology"/>
<dbReference type="RefSeq" id="WP_385877545.1">
    <property type="nucleotide sequence ID" value="NZ_JBHLXE010000100.1"/>
</dbReference>
<keyword evidence="11" id="KW-1185">Reference proteome</keyword>
<evidence type="ECO:0000256" key="2">
    <source>
        <dbReference type="ARBA" id="ARBA00009677"/>
    </source>
</evidence>
<organism evidence="10 11">
    <name type="scientific">Thorsellia kenyensis</name>
    <dbReference type="NCBI Taxonomy" id="1549888"/>
    <lineage>
        <taxon>Bacteria</taxon>
        <taxon>Pseudomonadati</taxon>
        <taxon>Pseudomonadota</taxon>
        <taxon>Gammaproteobacteria</taxon>
        <taxon>Enterobacterales</taxon>
        <taxon>Thorselliaceae</taxon>
        <taxon>Thorsellia</taxon>
    </lineage>
</organism>
<dbReference type="InterPro" id="IPR011491">
    <property type="entry name" value="FlgE_D2"/>
</dbReference>
<feature type="domain" description="Flagellar hook protein FlgE D2" evidence="8">
    <location>
        <begin position="155"/>
        <end position="299"/>
    </location>
</feature>
<evidence type="ECO:0000259" key="7">
    <source>
        <dbReference type="Pfam" id="PF06429"/>
    </source>
</evidence>
<name>A0ABV6CBT2_9GAMM</name>
<evidence type="ECO:0000259" key="8">
    <source>
        <dbReference type="Pfam" id="PF07559"/>
    </source>
</evidence>
<protein>
    <recommendedName>
        <fullName evidence="3 5">Flagellar hook protein FlgE</fullName>
    </recommendedName>
</protein>
<dbReference type="InterPro" id="IPR010930">
    <property type="entry name" value="Flg_bb/hook_C_dom"/>
</dbReference>
<comment type="function">
    <text evidence="5">A flexible structure which links the flagellar filament to the drive apparatus in the basal body.</text>
</comment>
<evidence type="ECO:0000256" key="4">
    <source>
        <dbReference type="ARBA" id="ARBA00023143"/>
    </source>
</evidence>
<dbReference type="InterPro" id="IPR037058">
    <property type="entry name" value="Falgellar_hook_FlgE_sf"/>
</dbReference>
<dbReference type="InterPro" id="IPR037925">
    <property type="entry name" value="FlgE/F/G-like"/>
</dbReference>
<evidence type="ECO:0000259" key="6">
    <source>
        <dbReference type="Pfam" id="PF00460"/>
    </source>
</evidence>
<dbReference type="Pfam" id="PF07559">
    <property type="entry name" value="FlgE_D2"/>
    <property type="match status" value="1"/>
</dbReference>
<feature type="domain" description="Flagellar hook protein FlgE/F/G-like D1" evidence="9">
    <location>
        <begin position="76"/>
        <end position="143"/>
    </location>
</feature>
<keyword evidence="10" id="KW-0966">Cell projection</keyword>
<keyword evidence="10" id="KW-0282">Flagellum</keyword>
<dbReference type="InterPro" id="IPR020013">
    <property type="entry name" value="Flagellar_FlgE/F/G"/>
</dbReference>
<dbReference type="PROSITE" id="PS00588">
    <property type="entry name" value="FLAGELLA_BB_ROD"/>
    <property type="match status" value="1"/>
</dbReference>
<accession>A0ABV6CBT2</accession>
<evidence type="ECO:0000313" key="10">
    <source>
        <dbReference type="EMBL" id="MFC0180435.1"/>
    </source>
</evidence>
<dbReference type="Pfam" id="PF00460">
    <property type="entry name" value="Flg_bb_rod"/>
    <property type="match status" value="1"/>
</dbReference>
<evidence type="ECO:0000256" key="3">
    <source>
        <dbReference type="ARBA" id="ARBA00019015"/>
    </source>
</evidence>
<evidence type="ECO:0000256" key="5">
    <source>
        <dbReference type="RuleBase" id="RU362116"/>
    </source>
</evidence>